<evidence type="ECO:0000313" key="2">
    <source>
        <dbReference type="EMBL" id="MDG3008243.1"/>
    </source>
</evidence>
<protein>
    <submittedName>
        <fullName evidence="2">Chemotaxis protein CheC</fullName>
    </submittedName>
</protein>
<keyword evidence="1" id="KW-0145">Chemotaxis</keyword>
<proteinExistence type="predicted"/>
<dbReference type="CDD" id="cd17905">
    <property type="entry name" value="CheC-like"/>
    <property type="match status" value="1"/>
</dbReference>
<accession>A0ABT6FKY5</accession>
<evidence type="ECO:0000313" key="3">
    <source>
        <dbReference type="Proteomes" id="UP001216907"/>
    </source>
</evidence>
<dbReference type="EMBL" id="JARRAG010000004">
    <property type="protein sequence ID" value="MDG3008243.1"/>
    <property type="molecule type" value="Genomic_DNA"/>
</dbReference>
<dbReference type="SUPFAM" id="SSF103039">
    <property type="entry name" value="CheC-like"/>
    <property type="match status" value="1"/>
</dbReference>
<dbReference type="InterPro" id="IPR028976">
    <property type="entry name" value="CheC-like_sf"/>
</dbReference>
<evidence type="ECO:0000256" key="1">
    <source>
        <dbReference type="ARBA" id="ARBA00022500"/>
    </source>
</evidence>
<dbReference type="RefSeq" id="WP_277864570.1">
    <property type="nucleotide sequence ID" value="NZ_JARRAG010000004.1"/>
</dbReference>
<dbReference type="Proteomes" id="UP001216907">
    <property type="component" value="Unassembled WGS sequence"/>
</dbReference>
<sequence>MTILTEVQRRLLRTILERGAEGASQALSRWLGEEVRLVLGEVEQIELEEAAEALGPPESLVAACRMGLVGPIGGSLLLCFEDHAGLALVDLLLHQPVGTTTEWGEVEQSAAMETTNIVGCAYLNALASHLPSSLGAGSSAMSTAGELAPTPPVFFHEFAGSLLQFALMDQAQELDRVLLVRTNFELGGDGAGLDWTLLFVPDAPSLAAMASALTDGNAS</sequence>
<reference evidence="2 3" key="1">
    <citation type="submission" date="2023-03" db="EMBL/GenBank/DDBJ databases">
        <title>Paludisphaera mucosa sp. nov. a novel planctomycete from northern fen.</title>
        <authorList>
            <person name="Ivanova A."/>
        </authorList>
    </citation>
    <scope>NUCLEOTIDE SEQUENCE [LARGE SCALE GENOMIC DNA]</scope>
    <source>
        <strain evidence="2 3">Pla2</strain>
    </source>
</reference>
<organism evidence="2 3">
    <name type="scientific">Paludisphaera mucosa</name>
    <dbReference type="NCBI Taxonomy" id="3030827"/>
    <lineage>
        <taxon>Bacteria</taxon>
        <taxon>Pseudomonadati</taxon>
        <taxon>Planctomycetota</taxon>
        <taxon>Planctomycetia</taxon>
        <taxon>Isosphaerales</taxon>
        <taxon>Isosphaeraceae</taxon>
        <taxon>Paludisphaera</taxon>
    </lineage>
</organism>
<gene>
    <name evidence="2" type="ORF">PZE19_31130</name>
</gene>
<dbReference type="Gene3D" id="3.40.1550.10">
    <property type="entry name" value="CheC-like"/>
    <property type="match status" value="1"/>
</dbReference>
<comment type="caution">
    <text evidence="2">The sequence shown here is derived from an EMBL/GenBank/DDBJ whole genome shotgun (WGS) entry which is preliminary data.</text>
</comment>
<keyword evidence="3" id="KW-1185">Reference proteome</keyword>
<name>A0ABT6FKY5_9BACT</name>